<name>A0ACC2XMK4_9TREE</name>
<gene>
    <name evidence="1" type="ORF">QFC24_003399</name>
</gene>
<evidence type="ECO:0000313" key="1">
    <source>
        <dbReference type="EMBL" id="KAJ9124606.1"/>
    </source>
</evidence>
<organism evidence="1 2">
    <name type="scientific">Naganishia onofrii</name>
    <dbReference type="NCBI Taxonomy" id="1851511"/>
    <lineage>
        <taxon>Eukaryota</taxon>
        <taxon>Fungi</taxon>
        <taxon>Dikarya</taxon>
        <taxon>Basidiomycota</taxon>
        <taxon>Agaricomycotina</taxon>
        <taxon>Tremellomycetes</taxon>
        <taxon>Filobasidiales</taxon>
        <taxon>Filobasidiaceae</taxon>
        <taxon>Naganishia</taxon>
    </lineage>
</organism>
<accession>A0ACC2XMK4</accession>
<dbReference type="EMBL" id="JASBWV010000010">
    <property type="protein sequence ID" value="KAJ9124606.1"/>
    <property type="molecule type" value="Genomic_DNA"/>
</dbReference>
<dbReference type="Proteomes" id="UP001234202">
    <property type="component" value="Unassembled WGS sequence"/>
</dbReference>
<sequence length="417" mass="45708">MFQNRARAARVAFWVYQLRGTDHVPLKTSRQVTSTMSPTIQIDDTSLLLLTSLIILSLLPRLFSTNAQAHPLLFAKQSETSTVRRAGKSAVYRHWSTGSGGRLAARPEVGVDGVREMVEVGQRKGKRWIGETVVDLPRCLKELEKGLEVLLSKTNKGKDVGGETNQIITCVPTTPATLLPLVLLHLLPSCSTSTTTTTDTNSEDINSENKKKKQSSSSSQKYQLVTLDGPQVLPHALAEFENANVLVASLEEVNLILGLVPSSSLKTEKKHLIVLPTTTTTVAIDTNEPSPFPADLVHLASDKGYKLITFNDVLGTGRREKVDATLEQEKDTAGVVQEMEKKSDPDAVHSFVLLPRTLNTTTTSISSKTQHNDDGESEQPQILTITNAVRFPFSRSQADLQKLTTISNCTISFLLLW</sequence>
<keyword evidence="2" id="KW-1185">Reference proteome</keyword>
<protein>
    <submittedName>
        <fullName evidence="1">Uncharacterized protein</fullName>
    </submittedName>
</protein>
<evidence type="ECO:0000313" key="2">
    <source>
        <dbReference type="Proteomes" id="UP001234202"/>
    </source>
</evidence>
<proteinExistence type="predicted"/>
<reference evidence="1" key="1">
    <citation type="submission" date="2023-04" db="EMBL/GenBank/DDBJ databases">
        <title>Draft Genome sequencing of Naganishia species isolated from polar environments using Oxford Nanopore Technology.</title>
        <authorList>
            <person name="Leo P."/>
            <person name="Venkateswaran K."/>
        </authorList>
    </citation>
    <scope>NUCLEOTIDE SEQUENCE</scope>
    <source>
        <strain evidence="1">DBVPG 5303</strain>
    </source>
</reference>
<comment type="caution">
    <text evidence="1">The sequence shown here is derived from an EMBL/GenBank/DDBJ whole genome shotgun (WGS) entry which is preliminary data.</text>
</comment>